<organism evidence="4 5">
    <name type="scientific">Deinococcus xinjiangensis</name>
    <dbReference type="NCBI Taxonomy" id="457454"/>
    <lineage>
        <taxon>Bacteria</taxon>
        <taxon>Thermotogati</taxon>
        <taxon>Deinococcota</taxon>
        <taxon>Deinococci</taxon>
        <taxon>Deinococcales</taxon>
        <taxon>Deinococcaceae</taxon>
        <taxon>Deinococcus</taxon>
    </lineage>
</organism>
<keyword evidence="5" id="KW-1185">Reference proteome</keyword>
<dbReference type="SUPFAM" id="SSF53613">
    <property type="entry name" value="Ribokinase-like"/>
    <property type="match status" value="1"/>
</dbReference>
<dbReference type="EMBL" id="BAABRN010000065">
    <property type="protein sequence ID" value="GAA5503758.1"/>
    <property type="molecule type" value="Genomic_DNA"/>
</dbReference>
<evidence type="ECO:0000313" key="5">
    <source>
        <dbReference type="Proteomes" id="UP001458946"/>
    </source>
</evidence>
<sequence>MDGPERVAVSSAKDRPVGLLILGNINLDLILGPLDDWPTRGTEALVAQQQWRVGGNAGNAVIAAQALGVDFMSFSTIGHDFAGEWLKAQLGSQVNWTASDESTSVSVAVTHADGERTFISHLGHLQTLCVQQLSPLPASRYALLAGAFLTPALRREYPALLAHFAKQQTRVALDMGWPDEGFTEALRNEVAQWLPQAHYLLINEIEACGLSGCSTAQDALLSLAGRLPPDGTVVIKRGGQGVLVYQQNESHVIAAPQVNVIDSVGAGDTWNTAFLSELLQGSTVTKACTQATLVASRVISTSPRIYTV</sequence>
<dbReference type="InterPro" id="IPR029056">
    <property type="entry name" value="Ribokinase-like"/>
</dbReference>
<accession>A0ABP9VEV2</accession>
<evidence type="ECO:0000256" key="1">
    <source>
        <dbReference type="ARBA" id="ARBA00022679"/>
    </source>
</evidence>
<dbReference type="Pfam" id="PF00294">
    <property type="entry name" value="PfkB"/>
    <property type="match status" value="1"/>
</dbReference>
<evidence type="ECO:0000313" key="4">
    <source>
        <dbReference type="EMBL" id="GAA5503758.1"/>
    </source>
</evidence>
<comment type="caution">
    <text evidence="4">The sequence shown here is derived from an EMBL/GenBank/DDBJ whole genome shotgun (WGS) entry which is preliminary data.</text>
</comment>
<keyword evidence="1" id="KW-0808">Transferase</keyword>
<dbReference type="PANTHER" id="PTHR10584">
    <property type="entry name" value="SUGAR KINASE"/>
    <property type="match status" value="1"/>
</dbReference>
<gene>
    <name evidence="4" type="primary">rbsK_2</name>
    <name evidence="4" type="ORF">Dxin01_03520</name>
</gene>
<evidence type="ECO:0000256" key="2">
    <source>
        <dbReference type="ARBA" id="ARBA00022777"/>
    </source>
</evidence>
<reference evidence="4 5" key="1">
    <citation type="submission" date="2024-02" db="EMBL/GenBank/DDBJ databases">
        <title>Deinococcus xinjiangensis NBRC 107630.</title>
        <authorList>
            <person name="Ichikawa N."/>
            <person name="Katano-Makiyama Y."/>
            <person name="Hidaka K."/>
        </authorList>
    </citation>
    <scope>NUCLEOTIDE SEQUENCE [LARGE SCALE GENOMIC DNA]</scope>
    <source>
        <strain evidence="4 5">NBRC 107630</strain>
    </source>
</reference>
<evidence type="ECO:0000259" key="3">
    <source>
        <dbReference type="Pfam" id="PF00294"/>
    </source>
</evidence>
<dbReference type="Gene3D" id="3.40.1190.20">
    <property type="match status" value="1"/>
</dbReference>
<dbReference type="PANTHER" id="PTHR10584:SF166">
    <property type="entry name" value="RIBOKINASE"/>
    <property type="match status" value="1"/>
</dbReference>
<dbReference type="InterPro" id="IPR011611">
    <property type="entry name" value="PfkB_dom"/>
</dbReference>
<dbReference type="Proteomes" id="UP001458946">
    <property type="component" value="Unassembled WGS sequence"/>
</dbReference>
<feature type="domain" description="Carbohydrate kinase PfkB" evidence="3">
    <location>
        <begin position="21"/>
        <end position="301"/>
    </location>
</feature>
<keyword evidence="2" id="KW-0418">Kinase</keyword>
<name>A0ABP9VEV2_9DEIO</name>
<protein>
    <submittedName>
        <fullName evidence="4">Ribokinase</fullName>
    </submittedName>
</protein>
<proteinExistence type="predicted"/>